<organism evidence="2 3">
    <name type="scientific">Tepidicaulis marinus</name>
    <dbReference type="NCBI Taxonomy" id="1333998"/>
    <lineage>
        <taxon>Bacteria</taxon>
        <taxon>Pseudomonadati</taxon>
        <taxon>Pseudomonadota</taxon>
        <taxon>Alphaproteobacteria</taxon>
        <taxon>Hyphomicrobiales</taxon>
        <taxon>Parvibaculaceae</taxon>
        <taxon>Tepidicaulis</taxon>
    </lineage>
</organism>
<dbReference type="EMBL" id="BBIO01000017">
    <property type="protein sequence ID" value="GAK46276.1"/>
    <property type="molecule type" value="Genomic_DNA"/>
</dbReference>
<dbReference type="Gene3D" id="3.90.226.10">
    <property type="entry name" value="2-enoyl-CoA Hydratase, Chain A, domain 1"/>
    <property type="match status" value="1"/>
</dbReference>
<dbReference type="SUPFAM" id="SSF52096">
    <property type="entry name" value="ClpP/crotonase"/>
    <property type="match status" value="1"/>
</dbReference>
<proteinExistence type="inferred from homology"/>
<reference evidence="2 3" key="1">
    <citation type="submission" date="2014-07" db="EMBL/GenBank/DDBJ databases">
        <title>Tepidicaulis marinum gen. nov., sp. nov., a novel marine bacterium denitrifying nitrate to nitrous oxide strictly under microaerobic conditions.</title>
        <authorList>
            <person name="Takeuchi M."/>
            <person name="Yamagishi T."/>
            <person name="Kamagata Y."/>
            <person name="Oshima K."/>
            <person name="Hattori M."/>
            <person name="Katayama T."/>
            <person name="Hanada S."/>
            <person name="Tamaki H."/>
            <person name="Marumo K."/>
            <person name="Maeda H."/>
            <person name="Nedachi M."/>
            <person name="Iwasaki W."/>
            <person name="Suwa Y."/>
            <person name="Sakata S."/>
        </authorList>
    </citation>
    <scope>NUCLEOTIDE SEQUENCE [LARGE SCALE GENOMIC DNA]</scope>
    <source>
        <strain evidence="2 3">MA2</strain>
    </source>
</reference>
<dbReference type="PANTHER" id="PTHR43802">
    <property type="entry name" value="ENOYL-COA HYDRATASE"/>
    <property type="match status" value="1"/>
</dbReference>
<evidence type="ECO:0000313" key="2">
    <source>
        <dbReference type="EMBL" id="GAK46276.1"/>
    </source>
</evidence>
<dbReference type="PANTHER" id="PTHR43802:SF1">
    <property type="entry name" value="IP11341P-RELATED"/>
    <property type="match status" value="1"/>
</dbReference>
<dbReference type="Proteomes" id="UP000028702">
    <property type="component" value="Unassembled WGS sequence"/>
</dbReference>
<dbReference type="Pfam" id="PF00378">
    <property type="entry name" value="ECH_1"/>
    <property type="match status" value="1"/>
</dbReference>
<accession>A0A081BE08</accession>
<dbReference type="RefSeq" id="WP_244444461.1">
    <property type="nucleotide sequence ID" value="NZ_BBIO01000017.1"/>
</dbReference>
<comment type="caution">
    <text evidence="2">The sequence shown here is derived from an EMBL/GenBank/DDBJ whole genome shotgun (WGS) entry which is preliminary data.</text>
</comment>
<gene>
    <name evidence="2" type="ORF">M2A_2775</name>
</gene>
<evidence type="ECO:0000313" key="3">
    <source>
        <dbReference type="Proteomes" id="UP000028702"/>
    </source>
</evidence>
<dbReference type="CDD" id="cd06558">
    <property type="entry name" value="crotonase-like"/>
    <property type="match status" value="1"/>
</dbReference>
<dbReference type="InterPro" id="IPR029045">
    <property type="entry name" value="ClpP/crotonase-like_dom_sf"/>
</dbReference>
<protein>
    <submittedName>
        <fullName evidence="2">Enoyl-CoA hydratase/isomerase</fullName>
    </submittedName>
</protein>
<evidence type="ECO:0000256" key="1">
    <source>
        <dbReference type="ARBA" id="ARBA00005254"/>
    </source>
</evidence>
<dbReference type="AlphaFoldDB" id="A0A081BE08"/>
<dbReference type="InterPro" id="IPR001753">
    <property type="entry name" value="Enoyl-CoA_hydra/iso"/>
</dbReference>
<dbReference type="GO" id="GO:0016853">
    <property type="term" value="F:isomerase activity"/>
    <property type="evidence" value="ECO:0007669"/>
    <property type="project" value="UniProtKB-KW"/>
</dbReference>
<dbReference type="STRING" id="1333998.M2A_2775"/>
<sequence length="284" mass="30786">MSNLILRKDSGRVCTLTLNRPETLNALNVPLFEELRMHVDALRGQVHEVACVIITGAGKAFSAGHDLKDIQKGERQPEPHFQAKIIQALAELPQPVVACIRGHCYTGGLELALAADIIIAARSAKFGDTHSKWGLSPLWGMTQRLPRRVGLSKAKQMMFTSDIFTAEVAERMGLVDMCVDDAELEQATNDLAQRIAVNSTYSNQVNKSLLGATDGMTAQAGLAYELAHSPGACYDARERVASFGKNDGGHAPRCLRPPSILCGGWTFSTRLIHVQPGILTDNSL</sequence>
<keyword evidence="2" id="KW-0413">Isomerase</keyword>
<name>A0A081BE08_9HYPH</name>
<comment type="similarity">
    <text evidence="1">Belongs to the enoyl-CoA hydratase/isomerase family.</text>
</comment>
<dbReference type="eggNOG" id="COG1024">
    <property type="taxonomic scope" value="Bacteria"/>
</dbReference>
<keyword evidence="3" id="KW-1185">Reference proteome</keyword>